<feature type="non-terminal residue" evidence="2">
    <location>
        <position position="207"/>
    </location>
</feature>
<keyword evidence="1" id="KW-0472">Membrane</keyword>
<keyword evidence="3" id="KW-1185">Reference proteome</keyword>
<evidence type="ECO:0008006" key="4">
    <source>
        <dbReference type="Google" id="ProtNLM"/>
    </source>
</evidence>
<evidence type="ECO:0000313" key="2">
    <source>
        <dbReference type="EMBL" id="GMR38229.1"/>
    </source>
</evidence>
<accession>A0AAN4ZDZ6</accession>
<evidence type="ECO:0000256" key="1">
    <source>
        <dbReference type="SAM" id="Phobius"/>
    </source>
</evidence>
<dbReference type="AlphaFoldDB" id="A0AAN4ZDZ6"/>
<dbReference type="EMBL" id="BTRK01000002">
    <property type="protein sequence ID" value="GMR38229.1"/>
    <property type="molecule type" value="Genomic_DNA"/>
</dbReference>
<keyword evidence="1" id="KW-0812">Transmembrane</keyword>
<comment type="caution">
    <text evidence="2">The sequence shown here is derived from an EMBL/GenBank/DDBJ whole genome shotgun (WGS) entry which is preliminary data.</text>
</comment>
<dbReference type="PANTHER" id="PTHR45907">
    <property type="entry name" value="SERPENTINE RECEPTOR, CLASS J"/>
    <property type="match status" value="1"/>
</dbReference>
<dbReference type="Pfam" id="PF10326">
    <property type="entry name" value="7TM_GPCR_Str"/>
    <property type="match status" value="1"/>
</dbReference>
<sequence length="207" mass="24212">ITRYFWVNDKESIAYASDFFIDNHHSTYLSHDIVDIDNYCIIVYWRRPFLVFINLIITTGSAVLGGMMFGAYMVMLWSSFCIIKQIKQKPHMSERLIRLNIQLFRALVLQAIIPMLTAYTPIVLCCFLPLIGFSIPIFSVFCPPFCALHPVLDSCIMLATVSQFRKTLVECILCRLNRRNSQVNHREFEFTEHGRDVRLRRRLSDAY</sequence>
<dbReference type="InterPro" id="IPR019423">
    <property type="entry name" value="7TM_GPCR_serpentine_rcpt_Srj"/>
</dbReference>
<feature type="transmembrane region" description="Helical" evidence="1">
    <location>
        <begin position="49"/>
        <end position="82"/>
    </location>
</feature>
<organism evidence="2 3">
    <name type="scientific">Pristionchus mayeri</name>
    <dbReference type="NCBI Taxonomy" id="1317129"/>
    <lineage>
        <taxon>Eukaryota</taxon>
        <taxon>Metazoa</taxon>
        <taxon>Ecdysozoa</taxon>
        <taxon>Nematoda</taxon>
        <taxon>Chromadorea</taxon>
        <taxon>Rhabditida</taxon>
        <taxon>Rhabditina</taxon>
        <taxon>Diplogasteromorpha</taxon>
        <taxon>Diplogasteroidea</taxon>
        <taxon>Neodiplogasteridae</taxon>
        <taxon>Pristionchus</taxon>
    </lineage>
</organism>
<feature type="non-terminal residue" evidence="2">
    <location>
        <position position="1"/>
    </location>
</feature>
<dbReference type="SUPFAM" id="SSF81321">
    <property type="entry name" value="Family A G protein-coupled receptor-like"/>
    <property type="match status" value="1"/>
</dbReference>
<name>A0AAN4ZDZ6_9BILA</name>
<reference evidence="3" key="1">
    <citation type="submission" date="2022-10" db="EMBL/GenBank/DDBJ databases">
        <title>Genome assembly of Pristionchus species.</title>
        <authorList>
            <person name="Yoshida K."/>
            <person name="Sommer R.J."/>
        </authorList>
    </citation>
    <scope>NUCLEOTIDE SEQUENCE [LARGE SCALE GENOMIC DNA]</scope>
    <source>
        <strain evidence="3">RS5460</strain>
    </source>
</reference>
<gene>
    <name evidence="2" type="ORF">PMAYCL1PPCAC_08424</name>
</gene>
<dbReference type="Proteomes" id="UP001328107">
    <property type="component" value="Unassembled WGS sequence"/>
</dbReference>
<dbReference type="InterPro" id="IPR019428">
    <property type="entry name" value="7TM_GPCR_serpentine_rcpt_Str"/>
</dbReference>
<proteinExistence type="predicted"/>
<keyword evidence="1" id="KW-1133">Transmembrane helix</keyword>
<feature type="transmembrane region" description="Helical" evidence="1">
    <location>
        <begin position="103"/>
        <end position="131"/>
    </location>
</feature>
<evidence type="ECO:0000313" key="3">
    <source>
        <dbReference type="Proteomes" id="UP001328107"/>
    </source>
</evidence>
<dbReference type="PANTHER" id="PTHR45907:SF16">
    <property type="entry name" value="SERPENTINE RECEPTOR, CLASS J"/>
    <property type="match status" value="1"/>
</dbReference>
<protein>
    <recommendedName>
        <fullName evidence="4">G protein-coupled receptor</fullName>
    </recommendedName>
</protein>